<feature type="compositionally biased region" description="Polar residues" evidence="1">
    <location>
        <begin position="44"/>
        <end position="56"/>
    </location>
</feature>
<sequence>MARNPVSQVPGFISFEQDKRAQIRTKTSKAETPRLARETAGSVRVTTGRPTGTSSGIKKNSVNTSKSSISSSSRPTLSTKRTESNPKTPAGVDSKTRNNVSTKVPNATYKTDSNPRPATSVPSSKTTSLRSTTQVAQDRISKSGPKGSPYSSTKPSVSWKPETSRSQQPAPRQSTASKVPSRPTVKMKEEMDRISSSSEESLHYSDDFEDYESDFEEYVGSDDDDVVEKTPRQEEKPTGKAAFGEEMTHDSGTYDMTAAPHRTDHMQTIQEKARAENLNLDFITGDFNSLVSKDEGFEDFKKEENSLSSLQYHQFITFETVSKEERKQKKLRKSELRARKLLSMFRLDQKGGILMNMSPIPYEIYMQCYGRSNTLQISTQTEDNRPSTEVQTEEEEKRTKWTQIPGPIKDNPNNATGLNRAPTLQQTREGVGDDSMRSQEAIAADITERNIYKLDGKRLDRFLSIAGKRILMLLERNSRGMRHGSYQLEKDKSLEFSKGCIPLRTERIKFLRNRPVTSVVLEPTRCTQCLTVHTPTPKNERVDTSENRTILCVWNIAEPSKPTKLLTTPTDLSCCGFNWPHPHLIQAGLKEGSIAVWDTKEAAGFHQRVNSEDENSEWVLRVPSYITAAKVNETNHLEPIVGLESIRHELQSTDNDRSPSQICSLDQKGLIIIWTLVQTGPASKNPDQGQAYWSKIKLVKSKTLHAFENIPSSLMDDRSATSLTLQDQHVFVTTNTAQIVRKSFASGSSNRMAYRSHTDEFTGIESVKICPFEGNYFLAGCENGGIQLYFQKRCTPLICFFGAIETNGSGIKSIHWSNLKPGVFFVLDSNSSIHLWDLCSSDMHPYLSIPFPDRRITSISTASDDFHAAFLVSKFFIRDASVKQYYSFQKLLKCTF</sequence>
<dbReference type="InterPro" id="IPR036322">
    <property type="entry name" value="WD40_repeat_dom_sf"/>
</dbReference>
<feature type="compositionally biased region" description="Low complexity" evidence="1">
    <location>
        <begin position="142"/>
        <end position="156"/>
    </location>
</feature>
<feature type="compositionally biased region" description="Polar residues" evidence="1">
    <location>
        <begin position="164"/>
        <end position="178"/>
    </location>
</feature>
<dbReference type="GO" id="GO:0042073">
    <property type="term" value="P:intraciliary transport"/>
    <property type="evidence" value="ECO:0007669"/>
    <property type="project" value="InterPro"/>
</dbReference>
<dbReference type="PANTHER" id="PTHR16022:SF0">
    <property type="entry name" value="CYTOPLASMIC DYNEIN 2 INTERMEDIATE CHAIN 1"/>
    <property type="match status" value="1"/>
</dbReference>
<evidence type="ECO:0000256" key="1">
    <source>
        <dbReference type="SAM" id="MobiDB-lite"/>
    </source>
</evidence>
<evidence type="ECO:0008006" key="4">
    <source>
        <dbReference type="Google" id="ProtNLM"/>
    </source>
</evidence>
<feature type="region of interest" description="Disordered" evidence="1">
    <location>
        <begin position="1"/>
        <end position="246"/>
    </location>
</feature>
<dbReference type="InterPro" id="IPR042505">
    <property type="entry name" value="DYNC2I1"/>
</dbReference>
<accession>A0A9P0AGN4</accession>
<feature type="compositionally biased region" description="Acidic residues" evidence="1">
    <location>
        <begin position="207"/>
        <end position="226"/>
    </location>
</feature>
<feature type="compositionally biased region" description="Low complexity" evidence="1">
    <location>
        <begin position="57"/>
        <end position="79"/>
    </location>
</feature>
<dbReference type="SMART" id="SM00320">
    <property type="entry name" value="WD40"/>
    <property type="match status" value="3"/>
</dbReference>
<dbReference type="GO" id="GO:0045503">
    <property type="term" value="F:dynein light chain binding"/>
    <property type="evidence" value="ECO:0007669"/>
    <property type="project" value="InterPro"/>
</dbReference>
<feature type="compositionally biased region" description="Polar residues" evidence="1">
    <location>
        <begin position="97"/>
        <end position="136"/>
    </location>
</feature>
<feature type="compositionally biased region" description="Polar residues" evidence="1">
    <location>
        <begin position="411"/>
        <end position="420"/>
    </location>
</feature>
<feature type="compositionally biased region" description="Basic and acidic residues" evidence="1">
    <location>
        <begin position="28"/>
        <end position="37"/>
    </location>
</feature>
<dbReference type="GO" id="GO:0045504">
    <property type="term" value="F:dynein heavy chain binding"/>
    <property type="evidence" value="ECO:0007669"/>
    <property type="project" value="InterPro"/>
</dbReference>
<dbReference type="Proteomes" id="UP001152759">
    <property type="component" value="Chromosome 6"/>
</dbReference>
<feature type="region of interest" description="Disordered" evidence="1">
    <location>
        <begin position="378"/>
        <end position="420"/>
    </location>
</feature>
<evidence type="ECO:0000313" key="3">
    <source>
        <dbReference type="Proteomes" id="UP001152759"/>
    </source>
</evidence>
<protein>
    <recommendedName>
        <fullName evidence="4">WD repeat-containing protein 60</fullName>
    </recommendedName>
</protein>
<dbReference type="Gene3D" id="2.130.10.10">
    <property type="entry name" value="YVTN repeat-like/Quinoprotein amine dehydrogenase"/>
    <property type="match status" value="2"/>
</dbReference>
<organism evidence="2 3">
    <name type="scientific">Bemisia tabaci</name>
    <name type="common">Sweetpotato whitefly</name>
    <name type="synonym">Aleurodes tabaci</name>
    <dbReference type="NCBI Taxonomy" id="7038"/>
    <lineage>
        <taxon>Eukaryota</taxon>
        <taxon>Metazoa</taxon>
        <taxon>Ecdysozoa</taxon>
        <taxon>Arthropoda</taxon>
        <taxon>Hexapoda</taxon>
        <taxon>Insecta</taxon>
        <taxon>Pterygota</taxon>
        <taxon>Neoptera</taxon>
        <taxon>Paraneoptera</taxon>
        <taxon>Hemiptera</taxon>
        <taxon>Sternorrhyncha</taxon>
        <taxon>Aleyrodoidea</taxon>
        <taxon>Aleyrodidae</taxon>
        <taxon>Aleyrodinae</taxon>
        <taxon>Bemisia</taxon>
    </lineage>
</organism>
<dbReference type="SUPFAM" id="SSF50978">
    <property type="entry name" value="WD40 repeat-like"/>
    <property type="match status" value="1"/>
</dbReference>
<dbReference type="GO" id="GO:0005868">
    <property type="term" value="C:cytoplasmic dynein complex"/>
    <property type="evidence" value="ECO:0007669"/>
    <property type="project" value="InterPro"/>
</dbReference>
<dbReference type="InterPro" id="IPR001680">
    <property type="entry name" value="WD40_rpt"/>
</dbReference>
<dbReference type="AlphaFoldDB" id="A0A9P0AGN4"/>
<proteinExistence type="predicted"/>
<dbReference type="InterPro" id="IPR015943">
    <property type="entry name" value="WD40/YVTN_repeat-like_dom_sf"/>
</dbReference>
<keyword evidence="3" id="KW-1185">Reference proteome</keyword>
<dbReference type="PANTHER" id="PTHR16022">
    <property type="entry name" value="WD REPEAT DOMAIN 60"/>
    <property type="match status" value="1"/>
</dbReference>
<dbReference type="EMBL" id="OU963867">
    <property type="protein sequence ID" value="CAH0391409.1"/>
    <property type="molecule type" value="Genomic_DNA"/>
</dbReference>
<feature type="compositionally biased region" description="Basic and acidic residues" evidence="1">
    <location>
        <begin position="227"/>
        <end position="238"/>
    </location>
</feature>
<name>A0A9P0AGN4_BEMTA</name>
<gene>
    <name evidence="2" type="ORF">BEMITA_LOCUS10027</name>
</gene>
<dbReference type="GO" id="GO:0005929">
    <property type="term" value="C:cilium"/>
    <property type="evidence" value="ECO:0007669"/>
    <property type="project" value="GOC"/>
</dbReference>
<reference evidence="2" key="1">
    <citation type="submission" date="2021-12" db="EMBL/GenBank/DDBJ databases">
        <authorList>
            <person name="King R."/>
        </authorList>
    </citation>
    <scope>NUCLEOTIDE SEQUENCE</scope>
</reference>
<evidence type="ECO:0000313" key="2">
    <source>
        <dbReference type="EMBL" id="CAH0391409.1"/>
    </source>
</evidence>